<evidence type="ECO:0000256" key="2">
    <source>
        <dbReference type="PROSITE-ProRule" id="PRU00284"/>
    </source>
</evidence>
<dbReference type="SUPFAM" id="SSF51735">
    <property type="entry name" value="NAD(P)-binding Rossmann-fold domains"/>
    <property type="match status" value="1"/>
</dbReference>
<dbReference type="SUPFAM" id="SSF58104">
    <property type="entry name" value="Methyl-accepting chemotaxis protein (MCP) signaling domain"/>
    <property type="match status" value="1"/>
</dbReference>
<dbReference type="RefSeq" id="WP_072286534.1">
    <property type="nucleotide sequence ID" value="NZ_CP015455.1"/>
</dbReference>
<dbReference type="KEGG" id="pace:A6070_00290"/>
<dbReference type="PANTHER" id="PTHR32089:SF112">
    <property type="entry name" value="LYSOZYME-LIKE PROTEIN-RELATED"/>
    <property type="match status" value="1"/>
</dbReference>
<dbReference type="Proteomes" id="UP000182264">
    <property type="component" value="Chromosome"/>
</dbReference>
<reference evidence="4 5" key="1">
    <citation type="journal article" date="2017" name="Genome Announc.">
        <title>Complete Genome Sequences of Two Acetylene-Fermenting Pelobacter acetylenicus Strains.</title>
        <authorList>
            <person name="Sutton J.M."/>
            <person name="Baesman S.M."/>
            <person name="Fierst J.L."/>
            <person name="Poret-Peterson A.T."/>
            <person name="Oremland R.S."/>
            <person name="Dunlap D.S."/>
            <person name="Akob D.M."/>
        </authorList>
    </citation>
    <scope>NUCLEOTIDE SEQUENCE [LARGE SCALE GENOMIC DNA]</scope>
    <source>
        <strain evidence="4 5">DSM 3247</strain>
    </source>
</reference>
<name>A0A1L3GFF3_SYNAC</name>
<dbReference type="Pfam" id="PF00015">
    <property type="entry name" value="MCPsignal"/>
    <property type="match status" value="1"/>
</dbReference>
<dbReference type="STRING" id="29542.A6070_00290"/>
<gene>
    <name evidence="4" type="ORF">A7E75_06365</name>
</gene>
<feature type="domain" description="Methyl-accepting transducer" evidence="3">
    <location>
        <begin position="98"/>
        <end position="197"/>
    </location>
</feature>
<accession>A0A1L3GFF3</accession>
<dbReference type="Gene3D" id="6.10.250.3200">
    <property type="match status" value="1"/>
</dbReference>
<keyword evidence="5" id="KW-1185">Reference proteome</keyword>
<dbReference type="PROSITE" id="PS50111">
    <property type="entry name" value="CHEMOTAXIS_TRANSDUC_2"/>
    <property type="match status" value="1"/>
</dbReference>
<proteinExistence type="predicted"/>
<dbReference type="GO" id="GO:0016020">
    <property type="term" value="C:membrane"/>
    <property type="evidence" value="ECO:0007669"/>
    <property type="project" value="InterPro"/>
</dbReference>
<dbReference type="EMBL" id="CP015518">
    <property type="protein sequence ID" value="APG24692.1"/>
    <property type="molecule type" value="Genomic_DNA"/>
</dbReference>
<dbReference type="Gene3D" id="3.40.50.720">
    <property type="entry name" value="NAD(P)-binding Rossmann-like Domain"/>
    <property type="match status" value="1"/>
</dbReference>
<evidence type="ECO:0000256" key="1">
    <source>
        <dbReference type="ARBA" id="ARBA00023224"/>
    </source>
</evidence>
<sequence>MAKEDKVLTIGIVGGGRGGLEMLKIFADSDKVRVMFLVDRDAKAVAVAAARERKIPTPDDLVAAMQQYRTDFIIEATGSSKVLEMLRQNHREGTEILSSQAALMFYTVVQEGRRKLNSEIFGKISQIGDEIIGSTASVKKALAAITQVAFNLEMLSINAAIEAARAGVHGRSFAVVAEEVKATAGQAKNLLASIEAVNNNNIVMSGELEELLNQLH</sequence>
<dbReference type="InterPro" id="IPR036291">
    <property type="entry name" value="NAD(P)-bd_dom_sf"/>
</dbReference>
<dbReference type="GO" id="GO:0007165">
    <property type="term" value="P:signal transduction"/>
    <property type="evidence" value="ECO:0007669"/>
    <property type="project" value="UniProtKB-KW"/>
</dbReference>
<dbReference type="PANTHER" id="PTHR32089">
    <property type="entry name" value="METHYL-ACCEPTING CHEMOTAXIS PROTEIN MCPB"/>
    <property type="match status" value="1"/>
</dbReference>
<organism evidence="4 5">
    <name type="scientific">Syntrophotalea acetylenica</name>
    <name type="common">Pelobacter acetylenicus</name>
    <dbReference type="NCBI Taxonomy" id="29542"/>
    <lineage>
        <taxon>Bacteria</taxon>
        <taxon>Pseudomonadati</taxon>
        <taxon>Thermodesulfobacteriota</taxon>
        <taxon>Desulfuromonadia</taxon>
        <taxon>Desulfuromonadales</taxon>
        <taxon>Syntrophotaleaceae</taxon>
        <taxon>Syntrophotalea</taxon>
    </lineage>
</organism>
<dbReference type="OrthoDB" id="9816519at2"/>
<evidence type="ECO:0000313" key="4">
    <source>
        <dbReference type="EMBL" id="APG24692.1"/>
    </source>
</evidence>
<keyword evidence="1 2" id="KW-0807">Transducer</keyword>
<evidence type="ECO:0000313" key="5">
    <source>
        <dbReference type="Proteomes" id="UP000182264"/>
    </source>
</evidence>
<dbReference type="AlphaFoldDB" id="A0A1L3GFF3"/>
<dbReference type="InterPro" id="IPR004089">
    <property type="entry name" value="MCPsignal_dom"/>
</dbReference>
<evidence type="ECO:0000259" key="3">
    <source>
        <dbReference type="PROSITE" id="PS50111"/>
    </source>
</evidence>
<protein>
    <recommendedName>
        <fullName evidence="3">Methyl-accepting transducer domain-containing protein</fullName>
    </recommendedName>
</protein>